<dbReference type="GO" id="GO:0006574">
    <property type="term" value="P:L-valine catabolic process"/>
    <property type="evidence" value="ECO:0007669"/>
    <property type="project" value="TreeGrafter"/>
</dbReference>
<organism evidence="5 6">
    <name type="scientific">Vannielia litorea</name>
    <dbReference type="NCBI Taxonomy" id="1217970"/>
    <lineage>
        <taxon>Bacteria</taxon>
        <taxon>Pseudomonadati</taxon>
        <taxon>Pseudomonadota</taxon>
        <taxon>Alphaproteobacteria</taxon>
        <taxon>Rhodobacterales</taxon>
        <taxon>Paracoccaceae</taxon>
        <taxon>Vannielia</taxon>
    </lineage>
</organism>
<dbReference type="AlphaFoldDB" id="A0A1N6IMF7"/>
<dbReference type="SUPFAM" id="SSF52096">
    <property type="entry name" value="ClpP/crotonase"/>
    <property type="match status" value="1"/>
</dbReference>
<name>A0A1N6IMF7_9RHOB</name>
<evidence type="ECO:0000256" key="3">
    <source>
        <dbReference type="ARBA" id="ARBA00022801"/>
    </source>
</evidence>
<dbReference type="Gene3D" id="3.90.226.10">
    <property type="entry name" value="2-enoyl-CoA Hydratase, Chain A, domain 1"/>
    <property type="match status" value="1"/>
</dbReference>
<dbReference type="STRING" id="1217970.SAMN05444002_4076"/>
<dbReference type="PANTHER" id="PTHR43176:SF3">
    <property type="entry name" value="3-HYDROXYISOBUTYRYL-COA HYDROLASE, MITOCHONDRIAL"/>
    <property type="match status" value="1"/>
</dbReference>
<gene>
    <name evidence="5" type="ORF">SAMN05444002_4076</name>
</gene>
<dbReference type="OrthoDB" id="9790967at2"/>
<accession>A0A1N6IMF7</accession>
<feature type="domain" description="Enoyl-CoA hydratase/isomerase" evidence="4">
    <location>
        <begin position="13"/>
        <end position="335"/>
    </location>
</feature>
<evidence type="ECO:0000259" key="4">
    <source>
        <dbReference type="Pfam" id="PF16113"/>
    </source>
</evidence>
<proteinExistence type="predicted"/>
<dbReference type="Pfam" id="PF16113">
    <property type="entry name" value="ECH_2"/>
    <property type="match status" value="1"/>
</dbReference>
<keyword evidence="3" id="KW-0378">Hydrolase</keyword>
<dbReference type="InterPro" id="IPR045004">
    <property type="entry name" value="ECH_dom"/>
</dbReference>
<dbReference type="InterPro" id="IPR029045">
    <property type="entry name" value="ClpP/crotonase-like_dom_sf"/>
</dbReference>
<protein>
    <recommendedName>
        <fullName evidence="2">3-hydroxyisobutyryl-CoA hydrolase</fullName>
        <ecNumber evidence="2">3.1.2.4</ecNumber>
    </recommendedName>
</protein>
<dbReference type="EMBL" id="FSRL01000002">
    <property type="protein sequence ID" value="SIO33211.1"/>
    <property type="molecule type" value="Genomic_DNA"/>
</dbReference>
<dbReference type="RefSeq" id="WP_074258208.1">
    <property type="nucleotide sequence ID" value="NZ_FSRL01000002.1"/>
</dbReference>
<dbReference type="GO" id="GO:0005829">
    <property type="term" value="C:cytosol"/>
    <property type="evidence" value="ECO:0007669"/>
    <property type="project" value="TreeGrafter"/>
</dbReference>
<reference evidence="6" key="1">
    <citation type="submission" date="2016-11" db="EMBL/GenBank/DDBJ databases">
        <authorList>
            <person name="Varghese N."/>
            <person name="Submissions S."/>
        </authorList>
    </citation>
    <scope>NUCLEOTIDE SEQUENCE [LARGE SCALE GENOMIC DNA]</scope>
    <source>
        <strain evidence="6">DSM 29440</strain>
    </source>
</reference>
<dbReference type="NCBIfam" id="NF004127">
    <property type="entry name" value="PRK05617.1"/>
    <property type="match status" value="1"/>
</dbReference>
<evidence type="ECO:0000313" key="5">
    <source>
        <dbReference type="EMBL" id="SIO33211.1"/>
    </source>
</evidence>
<evidence type="ECO:0000313" key="6">
    <source>
        <dbReference type="Proteomes" id="UP000184932"/>
    </source>
</evidence>
<dbReference type="Proteomes" id="UP000184932">
    <property type="component" value="Unassembled WGS sequence"/>
</dbReference>
<evidence type="ECO:0000256" key="2">
    <source>
        <dbReference type="ARBA" id="ARBA00011915"/>
    </source>
</evidence>
<comment type="catalytic activity">
    <reaction evidence="1">
        <text>3-hydroxy-2-methylpropanoyl-CoA + H2O = 3-hydroxy-2-methylpropanoate + CoA + H(+)</text>
        <dbReference type="Rhea" id="RHEA:20888"/>
        <dbReference type="ChEBI" id="CHEBI:11805"/>
        <dbReference type="ChEBI" id="CHEBI:15377"/>
        <dbReference type="ChEBI" id="CHEBI:15378"/>
        <dbReference type="ChEBI" id="CHEBI:57287"/>
        <dbReference type="ChEBI" id="CHEBI:57340"/>
        <dbReference type="EC" id="3.1.2.4"/>
    </reaction>
</comment>
<dbReference type="GO" id="GO:0003860">
    <property type="term" value="F:3-hydroxyisobutyryl-CoA hydrolase activity"/>
    <property type="evidence" value="ECO:0007669"/>
    <property type="project" value="UniProtKB-EC"/>
</dbReference>
<dbReference type="EC" id="3.1.2.4" evidence="2"/>
<dbReference type="CDD" id="cd06558">
    <property type="entry name" value="crotonase-like"/>
    <property type="match status" value="1"/>
</dbReference>
<dbReference type="InterPro" id="IPR032259">
    <property type="entry name" value="HIBYL-CoA-H"/>
</dbReference>
<sequence length="351" mass="37669">MSDIHIRTEGRAGRITLTRPKALNALTYEMCRAIDAALIGWATDPATDLVLIDAEGDKAFCAGGDIVEMYQTGTAGNFDYGRTFWRDEYAMNARIARFPKPVVAFMQGFTMGGGVGLGCHASVRIIGDSAQLAMPECGIGLVPDVGGSHILARLSALHPGAGAWLGITGHRLRGMHGLFGFADHFVAEHHWPELKARMVESGRAEIPPGIGASDLAAQADFYIEMRQMAAHFARPRTEIAASLAADPSDLAAQALKALTRADPLAAACHIEILSRLGPGSTIEQALALEYRFTHRCMEQGNFLEGIRAAVIDKDRTPKWRHATLSDVTDAEVSAMLAPLGADELTLPEDTP</sequence>
<keyword evidence="6" id="KW-1185">Reference proteome</keyword>
<evidence type="ECO:0000256" key="1">
    <source>
        <dbReference type="ARBA" id="ARBA00001709"/>
    </source>
</evidence>
<dbReference type="PANTHER" id="PTHR43176">
    <property type="entry name" value="3-HYDROXYISOBUTYRYL-COA HYDROLASE-RELATED"/>
    <property type="match status" value="1"/>
</dbReference>